<feature type="non-terminal residue" evidence="7">
    <location>
        <position position="1"/>
    </location>
</feature>
<dbReference type="EMBL" id="UINC01128309">
    <property type="protein sequence ID" value="SVD07977.1"/>
    <property type="molecule type" value="Genomic_DNA"/>
</dbReference>
<protein>
    <recommendedName>
        <fullName evidence="6">ABC transmembrane type-1 domain-containing protein</fullName>
    </recommendedName>
</protein>
<evidence type="ECO:0000259" key="6">
    <source>
        <dbReference type="PROSITE" id="PS50929"/>
    </source>
</evidence>
<feature type="transmembrane region" description="Helical" evidence="5">
    <location>
        <begin position="88"/>
        <end position="106"/>
    </location>
</feature>
<evidence type="ECO:0000256" key="5">
    <source>
        <dbReference type="SAM" id="Phobius"/>
    </source>
</evidence>
<comment type="subcellular location">
    <subcellularLocation>
        <location evidence="1">Membrane</location>
        <topology evidence="1">Multi-pass membrane protein</topology>
    </subcellularLocation>
</comment>
<dbReference type="Gene3D" id="3.40.50.300">
    <property type="entry name" value="P-loop containing nucleotide triphosphate hydrolases"/>
    <property type="match status" value="1"/>
</dbReference>
<dbReference type="SUPFAM" id="SSF90123">
    <property type="entry name" value="ABC transporter transmembrane region"/>
    <property type="match status" value="1"/>
</dbReference>
<dbReference type="InterPro" id="IPR039421">
    <property type="entry name" value="Type_1_exporter"/>
</dbReference>
<accession>A0A382SFI8</accession>
<dbReference type="InterPro" id="IPR027417">
    <property type="entry name" value="P-loop_NTPase"/>
</dbReference>
<keyword evidence="2 5" id="KW-0812">Transmembrane</keyword>
<dbReference type="PROSITE" id="PS50929">
    <property type="entry name" value="ABC_TM1F"/>
    <property type="match status" value="1"/>
</dbReference>
<dbReference type="GO" id="GO:0016020">
    <property type="term" value="C:membrane"/>
    <property type="evidence" value="ECO:0007669"/>
    <property type="project" value="UniProtKB-SubCell"/>
</dbReference>
<reference evidence="7" key="1">
    <citation type="submission" date="2018-05" db="EMBL/GenBank/DDBJ databases">
        <authorList>
            <person name="Lanie J.A."/>
            <person name="Ng W.-L."/>
            <person name="Kazmierczak K.M."/>
            <person name="Andrzejewski T.M."/>
            <person name="Davidsen T.M."/>
            <person name="Wayne K.J."/>
            <person name="Tettelin H."/>
            <person name="Glass J.I."/>
            <person name="Rusch D."/>
            <person name="Podicherti R."/>
            <person name="Tsui H.-C.T."/>
            <person name="Winkler M.E."/>
        </authorList>
    </citation>
    <scope>NUCLEOTIDE SEQUENCE</scope>
</reference>
<evidence type="ECO:0000256" key="4">
    <source>
        <dbReference type="ARBA" id="ARBA00023136"/>
    </source>
</evidence>
<dbReference type="SUPFAM" id="SSF52540">
    <property type="entry name" value="P-loop containing nucleoside triphosphate hydrolases"/>
    <property type="match status" value="1"/>
</dbReference>
<keyword evidence="4 5" id="KW-0472">Membrane</keyword>
<name>A0A382SFI8_9ZZZZ</name>
<feature type="domain" description="ABC transmembrane type-1" evidence="6">
    <location>
        <begin position="1"/>
        <end position="149"/>
    </location>
</feature>
<proteinExistence type="predicted"/>
<dbReference type="Gene3D" id="1.20.1560.10">
    <property type="entry name" value="ABC transporter type 1, transmembrane domain"/>
    <property type="match status" value="1"/>
</dbReference>
<dbReference type="GO" id="GO:0005524">
    <property type="term" value="F:ATP binding"/>
    <property type="evidence" value="ECO:0007669"/>
    <property type="project" value="InterPro"/>
</dbReference>
<evidence type="ECO:0000256" key="3">
    <source>
        <dbReference type="ARBA" id="ARBA00022989"/>
    </source>
</evidence>
<evidence type="ECO:0000256" key="1">
    <source>
        <dbReference type="ARBA" id="ARBA00004141"/>
    </source>
</evidence>
<dbReference type="GO" id="GO:0015421">
    <property type="term" value="F:ABC-type oligopeptide transporter activity"/>
    <property type="evidence" value="ECO:0007669"/>
    <property type="project" value="TreeGrafter"/>
</dbReference>
<dbReference type="GO" id="GO:0016887">
    <property type="term" value="F:ATP hydrolysis activity"/>
    <property type="evidence" value="ECO:0007669"/>
    <property type="project" value="InterPro"/>
</dbReference>
<feature type="non-terminal residue" evidence="7">
    <location>
        <position position="312"/>
    </location>
</feature>
<evidence type="ECO:0000313" key="7">
    <source>
        <dbReference type="EMBL" id="SVD07977.1"/>
    </source>
</evidence>
<dbReference type="PANTHER" id="PTHR43394:SF1">
    <property type="entry name" value="ATP-BINDING CASSETTE SUB-FAMILY B MEMBER 10, MITOCHONDRIAL"/>
    <property type="match status" value="1"/>
</dbReference>
<evidence type="ECO:0000256" key="2">
    <source>
        <dbReference type="ARBA" id="ARBA00022692"/>
    </source>
</evidence>
<dbReference type="InterPro" id="IPR011527">
    <property type="entry name" value="ABC1_TM_dom"/>
</dbReference>
<keyword evidence="3 5" id="KW-1133">Transmembrane helix</keyword>
<organism evidence="7">
    <name type="scientific">marine metagenome</name>
    <dbReference type="NCBI Taxonomy" id="408172"/>
    <lineage>
        <taxon>unclassified sequences</taxon>
        <taxon>metagenomes</taxon>
        <taxon>ecological metagenomes</taxon>
    </lineage>
</organism>
<dbReference type="Pfam" id="PF00005">
    <property type="entry name" value="ABC_tran"/>
    <property type="match status" value="1"/>
</dbReference>
<dbReference type="AlphaFoldDB" id="A0A382SFI8"/>
<dbReference type="Pfam" id="PF00664">
    <property type="entry name" value="ABC_membrane"/>
    <property type="match status" value="1"/>
</dbReference>
<dbReference type="InterPro" id="IPR036640">
    <property type="entry name" value="ABC1_TM_sf"/>
</dbReference>
<dbReference type="InterPro" id="IPR003439">
    <property type="entry name" value="ABC_transporter-like_ATP-bd"/>
</dbReference>
<gene>
    <name evidence="7" type="ORF">METZ01_LOCUS360831</name>
</gene>
<dbReference type="PANTHER" id="PTHR43394">
    <property type="entry name" value="ATP-DEPENDENT PERMEASE MDL1, MITOCHONDRIAL"/>
    <property type="match status" value="1"/>
</dbReference>
<sequence>VQDWKLGLAAIALYPVQAWLIPKLQRQVNALGKERVQTVRRLNERIGEAVTGAHEIHANDTSQYELSDFSSRLGKIFDIRYEIYKKKFLIKFVNNFLALLTPFFFYSIGGWLVIRGDMTVGSLIAVLGAYKDVSAPWKMLLGYYQRKEDARIKYEQLIEKFELNDLLEEEKLVADPDEAPLKGELVAANTSLAEDDGLKVIDGASMRVDLPSHFAVVGPPGGGKGEFSQLIARLLSPTGGKVALNQTDLSDLPEANTGRQISYAGQTPYIFAGSIRDNLLYGLKHRRLQEAVYEGSEVSNRERQINEAKITG</sequence>